<keyword evidence="1" id="KW-1185">Reference proteome</keyword>
<sequence length="212" mass="25053">MDGIKYYEFFKQQKREEKAAIIIQRAWRRHVDIQVFTYYKNLIMFQRKGDPRILLKCIIPREAELLDAAAGIHVRFRLGGLLKNMDVINAAEYKNLEFHYSRLRRKEEVEKRHKQRKIEWMRKMYYEGSLRAETKDPAAADLVQRATEGMIYSVEQHGLDGVMEWEVDELLKWTNALNFEEYTGNWSETGVSNSSCAWKGSQFVAPPSYQCD</sequence>
<evidence type="ECO:0000313" key="2">
    <source>
        <dbReference type="RefSeq" id="XP_030056133.1"/>
    </source>
</evidence>
<dbReference type="AlphaFoldDB" id="A0A6P7XUF1"/>
<gene>
    <name evidence="2" type="primary">C4H11orf65</name>
</gene>
<proteinExistence type="predicted"/>
<evidence type="ECO:0000313" key="1">
    <source>
        <dbReference type="Proteomes" id="UP000515156"/>
    </source>
</evidence>
<reference evidence="2" key="1">
    <citation type="submission" date="2025-08" db="UniProtKB">
        <authorList>
            <consortium name="RefSeq"/>
        </authorList>
    </citation>
    <scope>IDENTIFICATION</scope>
</reference>
<dbReference type="GeneID" id="115468504"/>
<name>A0A6P7XUF1_9AMPH</name>
<dbReference type="PANTHER" id="PTHR33504">
    <property type="entry name" value="NADH DEHYDROGENASE (UBIQUINONE) 1 BETA SUBCOMPLEX, 4"/>
    <property type="match status" value="1"/>
</dbReference>
<dbReference type="Proteomes" id="UP000515156">
    <property type="component" value="Chromosome 4"/>
</dbReference>
<dbReference type="Gene3D" id="1.20.5.1190">
    <property type="entry name" value="iswi atpase"/>
    <property type="match status" value="1"/>
</dbReference>
<protein>
    <submittedName>
        <fullName evidence="2">Uncharacterized protein C11orf65 homolog isoform X2</fullName>
    </submittedName>
</protein>
<accession>A0A6P7XUF1</accession>
<dbReference type="CTD" id="102347917"/>
<dbReference type="RefSeq" id="XP_030056133.1">
    <property type="nucleotide sequence ID" value="XM_030200273.1"/>
</dbReference>
<organism evidence="1 2">
    <name type="scientific">Microcaecilia unicolor</name>
    <dbReference type="NCBI Taxonomy" id="1415580"/>
    <lineage>
        <taxon>Eukaryota</taxon>
        <taxon>Metazoa</taxon>
        <taxon>Chordata</taxon>
        <taxon>Craniata</taxon>
        <taxon>Vertebrata</taxon>
        <taxon>Euteleostomi</taxon>
        <taxon>Amphibia</taxon>
        <taxon>Gymnophiona</taxon>
        <taxon>Siphonopidae</taxon>
        <taxon>Microcaecilia</taxon>
    </lineage>
</organism>
<dbReference type="PANTHER" id="PTHR33504:SF2">
    <property type="entry name" value="PROTEIN MFI"/>
    <property type="match status" value="1"/>
</dbReference>